<evidence type="ECO:0000256" key="4">
    <source>
        <dbReference type="SAM" id="SignalP"/>
    </source>
</evidence>
<dbReference type="RefSeq" id="WP_305946407.1">
    <property type="nucleotide sequence ID" value="NZ_JAUZVY010000007.1"/>
</dbReference>
<evidence type="ECO:0000259" key="5">
    <source>
        <dbReference type="Pfam" id="PF12146"/>
    </source>
</evidence>
<dbReference type="Pfam" id="PF03403">
    <property type="entry name" value="PAF-AH_p_II"/>
    <property type="match status" value="1"/>
</dbReference>
<feature type="domain" description="Serine aminopeptidase S33" evidence="5">
    <location>
        <begin position="287"/>
        <end position="335"/>
    </location>
</feature>
<dbReference type="EMBL" id="JAUZVY010000007">
    <property type="protein sequence ID" value="MDP4530397.1"/>
    <property type="molecule type" value="Genomic_DNA"/>
</dbReference>
<evidence type="ECO:0000313" key="7">
    <source>
        <dbReference type="Proteomes" id="UP001236258"/>
    </source>
</evidence>
<evidence type="ECO:0000313" key="6">
    <source>
        <dbReference type="EMBL" id="MDP4530397.1"/>
    </source>
</evidence>
<feature type="signal peptide" evidence="4">
    <location>
        <begin position="1"/>
        <end position="21"/>
    </location>
</feature>
<evidence type="ECO:0000256" key="3">
    <source>
        <dbReference type="ARBA" id="ARBA00023098"/>
    </source>
</evidence>
<keyword evidence="4" id="KW-0732">Signal</keyword>
<evidence type="ECO:0000256" key="2">
    <source>
        <dbReference type="ARBA" id="ARBA00022963"/>
    </source>
</evidence>
<dbReference type="Pfam" id="PF12146">
    <property type="entry name" value="Hydrolase_4"/>
    <property type="match status" value="1"/>
</dbReference>
<dbReference type="SUPFAM" id="SSF53474">
    <property type="entry name" value="alpha/beta-Hydrolases"/>
    <property type="match status" value="1"/>
</dbReference>
<reference evidence="6 7" key="1">
    <citation type="submission" date="2023-08" db="EMBL/GenBank/DDBJ databases">
        <authorList>
            <person name="Joshi A."/>
            <person name="Thite S."/>
        </authorList>
    </citation>
    <scope>NUCLEOTIDE SEQUENCE [LARGE SCALE GENOMIC DNA]</scope>
    <source>
        <strain evidence="6 7">1E1</strain>
    </source>
</reference>
<comment type="caution">
    <text evidence="6">The sequence shown here is derived from an EMBL/GenBank/DDBJ whole genome shotgun (WGS) entry which is preliminary data.</text>
</comment>
<evidence type="ECO:0000256" key="1">
    <source>
        <dbReference type="ARBA" id="ARBA00022801"/>
    </source>
</evidence>
<organism evidence="6 7">
    <name type="scientific">Alkalimonas delamerensis</name>
    <dbReference type="NCBI Taxonomy" id="265981"/>
    <lineage>
        <taxon>Bacteria</taxon>
        <taxon>Pseudomonadati</taxon>
        <taxon>Pseudomonadota</taxon>
        <taxon>Gammaproteobacteria</taxon>
        <taxon>Alkalimonas</taxon>
    </lineage>
</organism>
<keyword evidence="2" id="KW-0442">Lipid degradation</keyword>
<sequence length="429" mass="47125">MTFALLSGLLLAAMTPNTDRAAEQLYPARPAALQPSLSQPGPYAVGVTTMQAVHPHQWEPASQRHEDRTLVLEVWYPATVAVNAVPATYNNVTKSGLPFRLQGHAWRDAEAVQEHSFPLVVLSHGYTGYRTLMFYLGEHLASHGYVVAALDHPHSTNAEIDAVQAPFQGFLNTLYHRSRDQQFVLEHFRQPNSPLHRVIDTDTAAVIGYSMGGYGAINTVGGCFDFPAASIQALTGSSDPEQTAALQQLLNSCAGGQVADSQIDPAWQAAIAIAPWGGQHRLFSASALQQMQVPIMFWAGDQDDVSDYAGMQWLYDHSGSPSKYLLTYHHARHNIAPHPAPAVARHDAMDFAHYHEPSWSIQSINAINQHFALAMLDCHLKKMAEQCAYLQLSPTPGEGQVTSPEQSGWPGFPARYDTGMSWQFRHEAP</sequence>
<name>A0ABT9GTY1_9GAMM</name>
<proteinExistence type="predicted"/>
<dbReference type="GO" id="GO:0016787">
    <property type="term" value="F:hydrolase activity"/>
    <property type="evidence" value="ECO:0007669"/>
    <property type="project" value="UniProtKB-KW"/>
</dbReference>
<keyword evidence="7" id="KW-1185">Reference proteome</keyword>
<dbReference type="Proteomes" id="UP001236258">
    <property type="component" value="Unassembled WGS sequence"/>
</dbReference>
<feature type="chain" id="PRO_5045645118" evidence="4">
    <location>
        <begin position="22"/>
        <end position="429"/>
    </location>
</feature>
<dbReference type="InterPro" id="IPR029058">
    <property type="entry name" value="AB_hydrolase_fold"/>
</dbReference>
<protein>
    <submittedName>
        <fullName evidence="6">Alpha/beta hydrolase</fullName>
    </submittedName>
</protein>
<gene>
    <name evidence="6" type="ORF">Q3O59_15305</name>
</gene>
<keyword evidence="1 6" id="KW-0378">Hydrolase</keyword>
<dbReference type="PANTHER" id="PTHR10272">
    <property type="entry name" value="PLATELET-ACTIVATING FACTOR ACETYLHYDROLASE"/>
    <property type="match status" value="1"/>
</dbReference>
<accession>A0ABT9GTY1</accession>
<keyword evidence="3" id="KW-0443">Lipid metabolism</keyword>
<dbReference type="Gene3D" id="3.40.50.1820">
    <property type="entry name" value="alpha/beta hydrolase"/>
    <property type="match status" value="1"/>
</dbReference>
<dbReference type="InterPro" id="IPR022742">
    <property type="entry name" value="Hydrolase_4"/>
</dbReference>
<dbReference type="PANTHER" id="PTHR10272:SF0">
    <property type="entry name" value="PLATELET-ACTIVATING FACTOR ACETYLHYDROLASE"/>
    <property type="match status" value="1"/>
</dbReference>